<evidence type="ECO:0000256" key="1">
    <source>
        <dbReference type="SAM" id="MobiDB-lite"/>
    </source>
</evidence>
<name>Q10CA5_ORYSJ</name>
<organism evidence="2 3">
    <name type="scientific">Oryza sativa subsp. japonica</name>
    <name type="common">Rice</name>
    <dbReference type="NCBI Taxonomy" id="39947"/>
    <lineage>
        <taxon>Eukaryota</taxon>
        <taxon>Viridiplantae</taxon>
        <taxon>Streptophyta</taxon>
        <taxon>Embryophyta</taxon>
        <taxon>Tracheophyta</taxon>
        <taxon>Spermatophyta</taxon>
        <taxon>Magnoliopsida</taxon>
        <taxon>Liliopsida</taxon>
        <taxon>Poales</taxon>
        <taxon>Poaceae</taxon>
        <taxon>BOP clade</taxon>
        <taxon>Oryzoideae</taxon>
        <taxon>Oryzeae</taxon>
        <taxon>Oryzinae</taxon>
        <taxon>Oryza</taxon>
        <taxon>Oryza sativa</taxon>
    </lineage>
</organism>
<sequence length="250" mass="26954">MSGCTVSTSLPPFSPFLISLSLFPFTGCPPGGELVGARWERTSGGPVMRRRCRRRCGRRESVTGSPRVRPRGRAVREARAVAARTPRRGTPGGGGGVRRAACAGLGPIRGAERIRARPSSPDDGGEAKEGWRGEEGSTKKMRSVTLQEAMAGLPEHGDSRVRYSDAWRRANEGGEGEPAAAVAKETAETRLRSGRRRAGAGRRRQGSWARHQAMQWKASAVSRLVPAAHRRRWKASVVSRRSLDAAIAVA</sequence>
<gene>
    <name evidence="2" type="ORF">OSJNBa0087O09.10</name>
</gene>
<feature type="region of interest" description="Disordered" evidence="1">
    <location>
        <begin position="58"/>
        <end position="141"/>
    </location>
</feature>
<dbReference type="AlphaFoldDB" id="Q10CA5"/>
<reference evidence="3" key="2">
    <citation type="journal article" date="2008" name="Nucleic Acids Res.">
        <title>The rice annotation project database (RAP-DB): 2008 update.</title>
        <authorList>
            <consortium name="The rice annotation project (RAP)"/>
        </authorList>
    </citation>
    <scope>GENOME REANNOTATION</scope>
    <source>
        <strain evidence="3">cv. Nipponbare</strain>
    </source>
</reference>
<accession>Q10CA5</accession>
<evidence type="ECO:0000313" key="3">
    <source>
        <dbReference type="Proteomes" id="UP000000763"/>
    </source>
</evidence>
<protein>
    <submittedName>
        <fullName evidence="2">Uncharacterized protein</fullName>
    </submittedName>
</protein>
<evidence type="ECO:0000313" key="2">
    <source>
        <dbReference type="EMBL" id="AAO24919.1"/>
    </source>
</evidence>
<feature type="region of interest" description="Disordered" evidence="1">
    <location>
        <begin position="171"/>
        <end position="209"/>
    </location>
</feature>
<proteinExistence type="predicted"/>
<dbReference type="EMBL" id="AC087096">
    <property type="protein sequence ID" value="AAO24919.1"/>
    <property type="molecule type" value="Genomic_DNA"/>
</dbReference>
<reference evidence="3" key="1">
    <citation type="journal article" date="2005" name="Nature">
        <title>The map-based sequence of the rice genome.</title>
        <authorList>
            <consortium name="International rice genome sequencing project (IRGSP)"/>
            <person name="Matsumoto T."/>
            <person name="Wu J."/>
            <person name="Kanamori H."/>
            <person name="Katayose Y."/>
            <person name="Fujisawa M."/>
            <person name="Namiki N."/>
            <person name="Mizuno H."/>
            <person name="Yamamoto K."/>
            <person name="Antonio B.A."/>
            <person name="Baba T."/>
            <person name="Sakata K."/>
            <person name="Nagamura Y."/>
            <person name="Aoki H."/>
            <person name="Arikawa K."/>
            <person name="Arita K."/>
            <person name="Bito T."/>
            <person name="Chiden Y."/>
            <person name="Fujitsuka N."/>
            <person name="Fukunaka R."/>
            <person name="Hamada M."/>
            <person name="Harada C."/>
            <person name="Hayashi A."/>
            <person name="Hijishita S."/>
            <person name="Honda M."/>
            <person name="Hosokawa S."/>
            <person name="Ichikawa Y."/>
            <person name="Idonuma A."/>
            <person name="Iijima M."/>
            <person name="Ikeda M."/>
            <person name="Ikeno M."/>
            <person name="Ito K."/>
            <person name="Ito S."/>
            <person name="Ito T."/>
            <person name="Ito Y."/>
            <person name="Ito Y."/>
            <person name="Iwabuchi A."/>
            <person name="Kamiya K."/>
            <person name="Karasawa W."/>
            <person name="Kurita K."/>
            <person name="Katagiri S."/>
            <person name="Kikuta A."/>
            <person name="Kobayashi H."/>
            <person name="Kobayashi N."/>
            <person name="Machita K."/>
            <person name="Maehara T."/>
            <person name="Masukawa M."/>
            <person name="Mizubayashi T."/>
            <person name="Mukai Y."/>
            <person name="Nagasaki H."/>
            <person name="Nagata Y."/>
            <person name="Naito S."/>
            <person name="Nakashima M."/>
            <person name="Nakama Y."/>
            <person name="Nakamichi Y."/>
            <person name="Nakamura M."/>
            <person name="Meguro A."/>
            <person name="Negishi M."/>
            <person name="Ohta I."/>
            <person name="Ohta T."/>
            <person name="Okamoto M."/>
            <person name="Ono N."/>
            <person name="Saji S."/>
            <person name="Sakaguchi M."/>
            <person name="Sakai K."/>
            <person name="Shibata M."/>
            <person name="Shimokawa T."/>
            <person name="Song J."/>
            <person name="Takazaki Y."/>
            <person name="Terasawa K."/>
            <person name="Tsugane M."/>
            <person name="Tsuji K."/>
            <person name="Ueda S."/>
            <person name="Waki K."/>
            <person name="Yamagata H."/>
            <person name="Yamamoto M."/>
            <person name="Yamamoto S."/>
            <person name="Yamane H."/>
            <person name="Yoshiki S."/>
            <person name="Yoshihara R."/>
            <person name="Yukawa K."/>
            <person name="Zhong H."/>
            <person name="Yano M."/>
            <person name="Yuan Q."/>
            <person name="Ouyang S."/>
            <person name="Liu J."/>
            <person name="Jones K.M."/>
            <person name="Gansberger K."/>
            <person name="Moffat K."/>
            <person name="Hill J."/>
            <person name="Bera J."/>
            <person name="Fadrosh D."/>
            <person name="Jin S."/>
            <person name="Johri S."/>
            <person name="Kim M."/>
            <person name="Overton L."/>
            <person name="Reardon M."/>
            <person name="Tsitrin T."/>
            <person name="Vuong H."/>
            <person name="Weaver B."/>
            <person name="Ciecko A."/>
            <person name="Tallon L."/>
            <person name="Jackson J."/>
            <person name="Pai G."/>
            <person name="Aken S.V."/>
            <person name="Utterback T."/>
            <person name="Reidmuller S."/>
            <person name="Feldblyum T."/>
            <person name="Hsiao J."/>
            <person name="Zismann V."/>
            <person name="Iobst S."/>
            <person name="de Vazeille A.R."/>
            <person name="Buell C.R."/>
            <person name="Ying K."/>
            <person name="Li Y."/>
            <person name="Lu T."/>
            <person name="Huang Y."/>
            <person name="Zhao Q."/>
            <person name="Feng Q."/>
            <person name="Zhang L."/>
            <person name="Zhu J."/>
            <person name="Weng Q."/>
            <person name="Mu J."/>
            <person name="Lu Y."/>
            <person name="Fan D."/>
            <person name="Liu Y."/>
            <person name="Guan J."/>
            <person name="Zhang Y."/>
            <person name="Yu S."/>
            <person name="Liu X."/>
            <person name="Zhang Y."/>
            <person name="Hong G."/>
            <person name="Han B."/>
            <person name="Choisne N."/>
            <person name="Demange N."/>
            <person name="Orjeda G."/>
            <person name="Samain S."/>
            <person name="Cattolico L."/>
            <person name="Pelletier E."/>
            <person name="Couloux A."/>
            <person name="Segurens B."/>
            <person name="Wincker P."/>
            <person name="D'Hont A."/>
            <person name="Scarpelli C."/>
            <person name="Weissenbach J."/>
            <person name="Salanoubat M."/>
            <person name="Quetier F."/>
            <person name="Yu Y."/>
            <person name="Kim H.R."/>
            <person name="Rambo T."/>
            <person name="Currie J."/>
            <person name="Collura K."/>
            <person name="Luo M."/>
            <person name="Yang T."/>
            <person name="Ammiraju J.S.S."/>
            <person name="Engler F."/>
            <person name="Soderlund C."/>
            <person name="Wing R.A."/>
            <person name="Palmer L.E."/>
            <person name="de la Bastide M."/>
            <person name="Spiegel L."/>
            <person name="Nascimento L."/>
            <person name="Zutavern T."/>
            <person name="O'Shaughnessy A."/>
            <person name="Dike S."/>
            <person name="Dedhia N."/>
            <person name="Preston R."/>
            <person name="Balija V."/>
            <person name="McCombie W.R."/>
            <person name="Chow T."/>
            <person name="Chen H."/>
            <person name="Chung M."/>
            <person name="Chen C."/>
            <person name="Shaw J."/>
            <person name="Wu H."/>
            <person name="Hsiao K."/>
            <person name="Chao Y."/>
            <person name="Chu M."/>
            <person name="Cheng C."/>
            <person name="Hour A."/>
            <person name="Lee P."/>
            <person name="Lin S."/>
            <person name="Lin Y."/>
            <person name="Liou J."/>
            <person name="Liu S."/>
            <person name="Hsing Y."/>
            <person name="Raghuvanshi S."/>
            <person name="Mohanty A."/>
            <person name="Bharti A.K."/>
            <person name="Gaur A."/>
            <person name="Gupta V."/>
            <person name="Kumar D."/>
            <person name="Ravi V."/>
            <person name="Vij S."/>
            <person name="Kapur A."/>
            <person name="Khurana P."/>
            <person name="Khurana P."/>
            <person name="Khurana J.P."/>
            <person name="Tyagi A.K."/>
            <person name="Gaikwad K."/>
            <person name="Singh A."/>
            <person name="Dalal V."/>
            <person name="Srivastava S."/>
            <person name="Dixit A."/>
            <person name="Pal A.K."/>
            <person name="Ghazi I.A."/>
            <person name="Yadav M."/>
            <person name="Pandit A."/>
            <person name="Bhargava A."/>
            <person name="Sureshbabu K."/>
            <person name="Batra K."/>
            <person name="Sharma T.R."/>
            <person name="Mohapatra T."/>
            <person name="Singh N.K."/>
            <person name="Messing J."/>
            <person name="Nelson A.B."/>
            <person name="Fuks G."/>
            <person name="Kavchok S."/>
            <person name="Keizer G."/>
            <person name="Linton E."/>
            <person name="Llaca V."/>
            <person name="Song R."/>
            <person name="Tanyolac B."/>
            <person name="Young S."/>
            <person name="Ho-Il K."/>
            <person name="Hahn J.H."/>
            <person name="Sangsakoo G."/>
            <person name="Vanavichit A."/>
            <person name="de Mattos Luiz.A.T."/>
            <person name="Zimmer P.D."/>
            <person name="Malone G."/>
            <person name="Dellagostin O."/>
            <person name="de Oliveira A.C."/>
            <person name="Bevan M."/>
            <person name="Bancroft I."/>
            <person name="Minx P."/>
            <person name="Cordum H."/>
            <person name="Wilson R."/>
            <person name="Cheng Z."/>
            <person name="Jin W."/>
            <person name="Jiang J."/>
            <person name="Leong S.A."/>
            <person name="Iwama H."/>
            <person name="Gojobori T."/>
            <person name="Itoh T."/>
            <person name="Niimura Y."/>
            <person name="Fujii Y."/>
            <person name="Habara T."/>
            <person name="Sakai H."/>
            <person name="Sato Y."/>
            <person name="Wilson G."/>
            <person name="Kumar K."/>
            <person name="McCouch S."/>
            <person name="Juretic N."/>
            <person name="Hoen D."/>
            <person name="Wright S."/>
            <person name="Bruskiewich R."/>
            <person name="Bureau T."/>
            <person name="Miyao A."/>
            <person name="Hirochika H."/>
            <person name="Nishikawa T."/>
            <person name="Kadowaki K."/>
            <person name="Sugiura M."/>
            <person name="Burr B."/>
            <person name="Sasaki T."/>
        </authorList>
    </citation>
    <scope>NUCLEOTIDE SEQUENCE [LARGE SCALE GENOMIC DNA]</scope>
    <source>
        <strain evidence="3">cv. Nipponbare</strain>
    </source>
</reference>
<feature type="compositionally biased region" description="Basic residues" evidence="1">
    <location>
        <begin position="192"/>
        <end position="205"/>
    </location>
</feature>
<feature type="compositionally biased region" description="Basic and acidic residues" evidence="1">
    <location>
        <begin position="125"/>
        <end position="138"/>
    </location>
</feature>
<dbReference type="Proteomes" id="UP000000763">
    <property type="component" value="Chromosome 3"/>
</dbReference>